<dbReference type="PROSITE" id="PS50109">
    <property type="entry name" value="HIS_KIN"/>
    <property type="match status" value="1"/>
</dbReference>
<dbReference type="Gene3D" id="1.10.287.130">
    <property type="match status" value="1"/>
</dbReference>
<keyword evidence="6" id="KW-0808">Transferase</keyword>
<dbReference type="Pfam" id="PF13188">
    <property type="entry name" value="PAS_8"/>
    <property type="match status" value="1"/>
</dbReference>
<dbReference type="EMBL" id="JBHLXP010000003">
    <property type="protein sequence ID" value="MFC0049381.1"/>
    <property type="molecule type" value="Genomic_DNA"/>
</dbReference>
<feature type="transmembrane region" description="Helical" evidence="11">
    <location>
        <begin position="89"/>
        <end position="114"/>
    </location>
</feature>
<dbReference type="InterPro" id="IPR036097">
    <property type="entry name" value="HisK_dim/P_sf"/>
</dbReference>
<evidence type="ECO:0000256" key="8">
    <source>
        <dbReference type="ARBA" id="ARBA00022777"/>
    </source>
</evidence>
<feature type="domain" description="PAS" evidence="13">
    <location>
        <begin position="536"/>
        <end position="578"/>
    </location>
</feature>
<dbReference type="PANTHER" id="PTHR43047:SF72">
    <property type="entry name" value="OSMOSENSING HISTIDINE PROTEIN KINASE SLN1"/>
    <property type="match status" value="1"/>
</dbReference>
<dbReference type="InterPro" id="IPR003661">
    <property type="entry name" value="HisK_dim/P_dom"/>
</dbReference>
<gene>
    <name evidence="15" type="ORF">ACFFJP_13880</name>
</gene>
<keyword evidence="9 11" id="KW-1133">Transmembrane helix</keyword>
<accession>A0ABV6BET0</accession>
<dbReference type="SMART" id="SM00091">
    <property type="entry name" value="PAS"/>
    <property type="match status" value="1"/>
</dbReference>
<proteinExistence type="predicted"/>
<reference evidence="15 16" key="1">
    <citation type="submission" date="2024-09" db="EMBL/GenBank/DDBJ databases">
        <authorList>
            <person name="Sun Q."/>
            <person name="Mori K."/>
        </authorList>
    </citation>
    <scope>NUCLEOTIDE SEQUENCE [LARGE SCALE GENOMIC DNA]</scope>
    <source>
        <strain evidence="15 16">KCTC 23315</strain>
    </source>
</reference>
<feature type="domain" description="Histidine kinase" evidence="12">
    <location>
        <begin position="658"/>
        <end position="879"/>
    </location>
</feature>
<dbReference type="Gene3D" id="3.30.450.350">
    <property type="entry name" value="CHASE domain"/>
    <property type="match status" value="1"/>
</dbReference>
<keyword evidence="7 11" id="KW-0812">Transmembrane</keyword>
<evidence type="ECO:0000313" key="16">
    <source>
        <dbReference type="Proteomes" id="UP001589813"/>
    </source>
</evidence>
<evidence type="ECO:0000256" key="2">
    <source>
        <dbReference type="ARBA" id="ARBA00004651"/>
    </source>
</evidence>
<evidence type="ECO:0000256" key="4">
    <source>
        <dbReference type="ARBA" id="ARBA00022475"/>
    </source>
</evidence>
<keyword evidence="8" id="KW-0418">Kinase</keyword>
<dbReference type="InterPro" id="IPR036890">
    <property type="entry name" value="HATPase_C_sf"/>
</dbReference>
<dbReference type="InterPro" id="IPR006189">
    <property type="entry name" value="CHASE_dom"/>
</dbReference>
<evidence type="ECO:0000256" key="11">
    <source>
        <dbReference type="SAM" id="Phobius"/>
    </source>
</evidence>
<dbReference type="RefSeq" id="WP_377245101.1">
    <property type="nucleotide sequence ID" value="NZ_JBHLXP010000003.1"/>
</dbReference>
<dbReference type="SMART" id="SM00387">
    <property type="entry name" value="HATPase_c"/>
    <property type="match status" value="1"/>
</dbReference>
<evidence type="ECO:0000256" key="9">
    <source>
        <dbReference type="ARBA" id="ARBA00022989"/>
    </source>
</evidence>
<dbReference type="SMART" id="SM01079">
    <property type="entry name" value="CHASE"/>
    <property type="match status" value="1"/>
</dbReference>
<name>A0ABV6BET0_9GAMM</name>
<keyword evidence="16" id="KW-1185">Reference proteome</keyword>
<evidence type="ECO:0000259" key="12">
    <source>
        <dbReference type="PROSITE" id="PS50109"/>
    </source>
</evidence>
<dbReference type="PROSITE" id="PS50839">
    <property type="entry name" value="CHASE"/>
    <property type="match status" value="1"/>
</dbReference>
<evidence type="ECO:0000256" key="6">
    <source>
        <dbReference type="ARBA" id="ARBA00022679"/>
    </source>
</evidence>
<feature type="transmembrane region" description="Helical" evidence="11">
    <location>
        <begin position="12"/>
        <end position="35"/>
    </location>
</feature>
<keyword evidence="4" id="KW-1003">Cell membrane</keyword>
<dbReference type="InterPro" id="IPR003594">
    <property type="entry name" value="HATPase_dom"/>
</dbReference>
<feature type="transmembrane region" description="Helical" evidence="11">
    <location>
        <begin position="164"/>
        <end position="185"/>
    </location>
</feature>
<dbReference type="Proteomes" id="UP001589813">
    <property type="component" value="Unassembled WGS sequence"/>
</dbReference>
<feature type="transmembrane region" description="Helical" evidence="11">
    <location>
        <begin position="126"/>
        <end position="152"/>
    </location>
</feature>
<dbReference type="Pfam" id="PF00512">
    <property type="entry name" value="HisKA"/>
    <property type="match status" value="1"/>
</dbReference>
<dbReference type="CDD" id="cd00130">
    <property type="entry name" value="PAS"/>
    <property type="match status" value="1"/>
</dbReference>
<feature type="transmembrane region" description="Helical" evidence="11">
    <location>
        <begin position="197"/>
        <end position="216"/>
    </location>
</feature>
<dbReference type="PANTHER" id="PTHR43047">
    <property type="entry name" value="TWO-COMPONENT HISTIDINE PROTEIN KINASE"/>
    <property type="match status" value="1"/>
</dbReference>
<dbReference type="InterPro" id="IPR042240">
    <property type="entry name" value="CHASE_sf"/>
</dbReference>
<dbReference type="PROSITE" id="PS50112">
    <property type="entry name" value="PAS"/>
    <property type="match status" value="1"/>
</dbReference>
<dbReference type="CDD" id="cd00082">
    <property type="entry name" value="HisKA"/>
    <property type="match status" value="1"/>
</dbReference>
<keyword evidence="10 11" id="KW-0472">Membrane</keyword>
<dbReference type="Pfam" id="PF02518">
    <property type="entry name" value="HATPase_c"/>
    <property type="match status" value="1"/>
</dbReference>
<dbReference type="CDD" id="cd16922">
    <property type="entry name" value="HATPase_EvgS-ArcB-TorS-like"/>
    <property type="match status" value="1"/>
</dbReference>
<evidence type="ECO:0000256" key="10">
    <source>
        <dbReference type="ARBA" id="ARBA00023136"/>
    </source>
</evidence>
<dbReference type="Gene3D" id="3.30.565.10">
    <property type="entry name" value="Histidine kinase-like ATPase, C-terminal domain"/>
    <property type="match status" value="1"/>
</dbReference>
<dbReference type="SUPFAM" id="SSF47384">
    <property type="entry name" value="Homodimeric domain of signal transducing histidine kinase"/>
    <property type="match status" value="1"/>
</dbReference>
<evidence type="ECO:0000256" key="3">
    <source>
        <dbReference type="ARBA" id="ARBA00012438"/>
    </source>
</evidence>
<dbReference type="InterPro" id="IPR005467">
    <property type="entry name" value="His_kinase_dom"/>
</dbReference>
<evidence type="ECO:0000259" key="13">
    <source>
        <dbReference type="PROSITE" id="PS50112"/>
    </source>
</evidence>
<keyword evidence="5" id="KW-0597">Phosphoprotein</keyword>
<evidence type="ECO:0000256" key="1">
    <source>
        <dbReference type="ARBA" id="ARBA00000085"/>
    </source>
</evidence>
<dbReference type="PRINTS" id="PR00344">
    <property type="entry name" value="BCTRLSENSOR"/>
</dbReference>
<comment type="subcellular location">
    <subcellularLocation>
        <location evidence="2">Cell membrane</location>
        <topology evidence="2">Multi-pass membrane protein</topology>
    </subcellularLocation>
</comment>
<dbReference type="InterPro" id="IPR007895">
    <property type="entry name" value="MASE1"/>
</dbReference>
<protein>
    <recommendedName>
        <fullName evidence="3">histidine kinase</fullName>
        <ecNumber evidence="3">2.7.13.3</ecNumber>
    </recommendedName>
</protein>
<dbReference type="Pfam" id="PF03924">
    <property type="entry name" value="CHASE"/>
    <property type="match status" value="1"/>
</dbReference>
<dbReference type="InterPro" id="IPR000014">
    <property type="entry name" value="PAS"/>
</dbReference>
<dbReference type="Gene3D" id="3.30.450.20">
    <property type="entry name" value="PAS domain"/>
    <property type="match status" value="1"/>
</dbReference>
<dbReference type="NCBIfam" id="TIGR00229">
    <property type="entry name" value="sensory_box"/>
    <property type="match status" value="1"/>
</dbReference>
<evidence type="ECO:0000259" key="14">
    <source>
        <dbReference type="PROSITE" id="PS50839"/>
    </source>
</evidence>
<dbReference type="SUPFAM" id="SSF55785">
    <property type="entry name" value="PYP-like sensor domain (PAS domain)"/>
    <property type="match status" value="1"/>
</dbReference>
<comment type="caution">
    <text evidence="15">The sequence shown here is derived from an EMBL/GenBank/DDBJ whole genome shotgun (WGS) entry which is preliminary data.</text>
</comment>
<evidence type="ECO:0000256" key="7">
    <source>
        <dbReference type="ARBA" id="ARBA00022692"/>
    </source>
</evidence>
<comment type="catalytic activity">
    <reaction evidence="1">
        <text>ATP + protein L-histidine = ADP + protein N-phospho-L-histidine.</text>
        <dbReference type="EC" id="2.7.13.3"/>
    </reaction>
</comment>
<dbReference type="InterPro" id="IPR035965">
    <property type="entry name" value="PAS-like_dom_sf"/>
</dbReference>
<dbReference type="SUPFAM" id="SSF55874">
    <property type="entry name" value="ATPase domain of HSP90 chaperone/DNA topoisomerase II/histidine kinase"/>
    <property type="match status" value="1"/>
</dbReference>
<evidence type="ECO:0000313" key="15">
    <source>
        <dbReference type="EMBL" id="MFC0049381.1"/>
    </source>
</evidence>
<sequence length="880" mass="95532">MSATSSLHFASVAGKIVLLALAFLITGRLAMLLAIPPGFVSAIFPPVGVALAAVLIWGYPLLLGVFLGSTLLNLSLAVASVTQIGWQHLPVACGIALGTTVQCLCACWLIRRFIGFPNPLTADRSIMLLLLIGGPLTCLLSASAGTAVLYAHQIITPGQTLFSWWSWWIGDSIGVLIATPLMFIAFARPREIWRSRIGTVGLPLLLSCVLMVVLFFRTSADEQSRLQQRFHEQAKLMVQSIKSAIALHTSSVEPIERLFAASSSVSSSDFAIFVDPLVRDYPGIRAVSWNARVTAAQRPTFEAEMRTNGDAGFVISERNSGNQLAAAAKRADYFPVTFIEPLAENRRAVGYDVSSETLRHSAMQVARDQGRATLTAPLALIQDKVQKTGMLLFYPVYTTAKPPTSVTARQQSLRGYVVAVLHIGDVIDAALSAYRPDSFQLQVTDISGAAAQAVYSKVSSAIPAYAKPLVWQEDFDVGGRSFSIEILPSERFISAQSSLQPWAILAGGLLLCSLLGGFLLSVTGRAEHVRQLVRQRTLELSGILDNAAEAILIFDSAGQIDRANAAAQQLFGYSERQFRALPIGTMLPVLQHSIQPLLQSWQGRPVETTGLTATRNPLELEVSLSNYVLPERTWYICLLHDISERKKVERLKREFVATVSHELRTPLTSIKGSLELVNAGVLGQVPPAAGKMLNLAQQNTARLVALVNDILDIEKLELSETSLSLQPAELRQQLEQALLHNQGYAANFAVSLSLDLQQLPIRVPVLINEQRLQQVLSNLISNAVKFSQPGSPVQIVAVIKDNSVLVKVCDQGPGIPSEFHTRIFQKFAQADGSDSRQRGGTGLGLSICKELMTRMHGTIGFDSVEGKGSTFYITLPLTGD</sequence>
<organism evidence="15 16">
    <name type="scientific">Rheinheimera tilapiae</name>
    <dbReference type="NCBI Taxonomy" id="875043"/>
    <lineage>
        <taxon>Bacteria</taxon>
        <taxon>Pseudomonadati</taxon>
        <taxon>Pseudomonadota</taxon>
        <taxon>Gammaproteobacteria</taxon>
        <taxon>Chromatiales</taxon>
        <taxon>Chromatiaceae</taxon>
        <taxon>Rheinheimera</taxon>
    </lineage>
</organism>
<evidence type="ECO:0000256" key="5">
    <source>
        <dbReference type="ARBA" id="ARBA00022553"/>
    </source>
</evidence>
<dbReference type="InterPro" id="IPR004358">
    <property type="entry name" value="Sig_transdc_His_kin-like_C"/>
</dbReference>
<feature type="domain" description="CHASE" evidence="14">
    <location>
        <begin position="261"/>
        <end position="432"/>
    </location>
</feature>
<dbReference type="EC" id="2.7.13.3" evidence="3"/>
<dbReference type="Pfam" id="PF05231">
    <property type="entry name" value="MASE1"/>
    <property type="match status" value="1"/>
</dbReference>
<dbReference type="SMART" id="SM00388">
    <property type="entry name" value="HisKA"/>
    <property type="match status" value="1"/>
</dbReference>